<keyword evidence="1" id="KW-0812">Transmembrane</keyword>
<dbReference type="Proteomes" id="UP000053199">
    <property type="component" value="Unassembled WGS sequence"/>
</dbReference>
<name>A0A0V8IX72_9MICC</name>
<feature type="transmembrane region" description="Helical" evidence="1">
    <location>
        <begin position="66"/>
        <end position="93"/>
    </location>
</feature>
<feature type="transmembrane region" description="Helical" evidence="1">
    <location>
        <begin position="105"/>
        <end position="126"/>
    </location>
</feature>
<proteinExistence type="predicted"/>
<dbReference type="EMBL" id="LNQM01000001">
    <property type="protein sequence ID" value="KSU79324.1"/>
    <property type="molecule type" value="Genomic_DNA"/>
</dbReference>
<comment type="caution">
    <text evidence="2">The sequence shown here is derived from an EMBL/GenBank/DDBJ whole genome shotgun (WGS) entry which is preliminary data.</text>
</comment>
<gene>
    <name evidence="2" type="ORF">AS031_00595</name>
</gene>
<accession>A0A0V8IX72</accession>
<organism evidence="2 3">
    <name type="scientific">Pseudarthrobacter enclensis</name>
    <dbReference type="NCBI Taxonomy" id="993070"/>
    <lineage>
        <taxon>Bacteria</taxon>
        <taxon>Bacillati</taxon>
        <taxon>Actinomycetota</taxon>
        <taxon>Actinomycetes</taxon>
        <taxon>Micrococcales</taxon>
        <taxon>Micrococcaceae</taxon>
        <taxon>Pseudarthrobacter</taxon>
    </lineage>
</organism>
<keyword evidence="1" id="KW-0472">Membrane</keyword>
<keyword evidence="1" id="KW-1133">Transmembrane helix</keyword>
<protein>
    <submittedName>
        <fullName evidence="2">Uncharacterized protein</fullName>
    </submittedName>
</protein>
<feature type="transmembrane region" description="Helical" evidence="1">
    <location>
        <begin position="138"/>
        <end position="162"/>
    </location>
</feature>
<dbReference type="AlphaFoldDB" id="A0A0V8IX72"/>
<evidence type="ECO:0000313" key="3">
    <source>
        <dbReference type="Proteomes" id="UP000053199"/>
    </source>
</evidence>
<feature type="transmembrane region" description="Helical" evidence="1">
    <location>
        <begin position="25"/>
        <end position="42"/>
    </location>
</feature>
<reference evidence="2 3" key="1">
    <citation type="journal article" date="2014" name="Arch. Microbiol.">
        <title>Arthrobacter enclensis sp. nov., isolated from sediment sample.</title>
        <authorList>
            <person name="Dastager S.G."/>
            <person name="Liu Q."/>
            <person name="Tang S.K."/>
            <person name="Krishnamurthi S."/>
            <person name="Lee J.C."/>
            <person name="Li W.J."/>
        </authorList>
    </citation>
    <scope>NUCLEOTIDE SEQUENCE [LARGE SCALE GENOMIC DNA]</scope>
    <source>
        <strain evidence="2 3">NIO-1008</strain>
    </source>
</reference>
<sequence length="168" mass="17521">MSYAPAAPIAVVPPAPGSARLARTLWVLGFVAGLAVLVGTFLSRDGHLERLRGVVDRMSPGGDAEAIGTAAGIVFWGSLAALLLVIGVEAVLLGAVMGRRGWARWVLVPLLAAHALVTLLAAAFLIPEGDSANYVLLLWGAQLLLSLAGLILLFLPASNAWLKSRRAR</sequence>
<keyword evidence="3" id="KW-1185">Reference proteome</keyword>
<evidence type="ECO:0000256" key="1">
    <source>
        <dbReference type="SAM" id="Phobius"/>
    </source>
</evidence>
<evidence type="ECO:0000313" key="2">
    <source>
        <dbReference type="EMBL" id="KSU79324.1"/>
    </source>
</evidence>